<evidence type="ECO:0000259" key="8">
    <source>
        <dbReference type="PROSITE" id="PS51160"/>
    </source>
</evidence>
<dbReference type="GO" id="GO:0003998">
    <property type="term" value="F:acylphosphatase activity"/>
    <property type="evidence" value="ECO:0007669"/>
    <property type="project" value="UniProtKB-EC"/>
</dbReference>
<dbReference type="PROSITE" id="PS00150">
    <property type="entry name" value="ACYLPHOSPHATASE_1"/>
    <property type="match status" value="1"/>
</dbReference>
<evidence type="ECO:0000256" key="5">
    <source>
        <dbReference type="PROSITE-ProRule" id="PRU00520"/>
    </source>
</evidence>
<keyword evidence="3 5" id="KW-0378">Hydrolase</keyword>
<evidence type="ECO:0000256" key="7">
    <source>
        <dbReference type="RuleBase" id="RU004168"/>
    </source>
</evidence>
<dbReference type="InterPro" id="IPR020456">
    <property type="entry name" value="Acylphosphatase"/>
</dbReference>
<accession>A0A139HEF3</accession>
<sequence length="102" mass="10841">MQILKPLTTTSRTMSKRISFTVSGTVQGVNFRSFTAEKANSLSVTGFVKNASDGTVVGEAQGSSSNLDKFVQHLNMGPRAAKVGNVEMKDIGLKEGEGGFEQ</sequence>
<evidence type="ECO:0000313" key="10">
    <source>
        <dbReference type="Proteomes" id="UP000070133"/>
    </source>
</evidence>
<evidence type="ECO:0000256" key="1">
    <source>
        <dbReference type="ARBA" id="ARBA00005614"/>
    </source>
</evidence>
<comment type="caution">
    <text evidence="9">The sequence shown here is derived from an EMBL/GenBank/DDBJ whole genome shotgun (WGS) entry which is preliminary data.</text>
</comment>
<protein>
    <recommendedName>
        <fullName evidence="2 5">Acylphosphatase</fullName>
        <ecNumber evidence="2 5">3.6.1.7</ecNumber>
    </recommendedName>
</protein>
<evidence type="ECO:0000313" key="9">
    <source>
        <dbReference type="EMBL" id="KXT00851.1"/>
    </source>
</evidence>
<keyword evidence="10" id="KW-1185">Reference proteome</keyword>
<feature type="active site" evidence="5">
    <location>
        <position position="50"/>
    </location>
</feature>
<dbReference type="OrthoDB" id="7961613at2759"/>
<dbReference type="InterPro" id="IPR001792">
    <property type="entry name" value="Acylphosphatase-like_dom"/>
</dbReference>
<proteinExistence type="inferred from homology"/>
<gene>
    <name evidence="9" type="ORF">AC578_965</name>
</gene>
<evidence type="ECO:0000256" key="6">
    <source>
        <dbReference type="RuleBase" id="RU000553"/>
    </source>
</evidence>
<dbReference type="InterPro" id="IPR017968">
    <property type="entry name" value="Acylphosphatase_CS"/>
</dbReference>
<evidence type="ECO:0000256" key="2">
    <source>
        <dbReference type="ARBA" id="ARBA00012150"/>
    </source>
</evidence>
<dbReference type="PRINTS" id="PR00112">
    <property type="entry name" value="ACYLPHPHTASE"/>
</dbReference>
<comment type="catalytic activity">
    <reaction evidence="4 5 6">
        <text>an acyl phosphate + H2O = a carboxylate + phosphate + H(+)</text>
        <dbReference type="Rhea" id="RHEA:14965"/>
        <dbReference type="ChEBI" id="CHEBI:15377"/>
        <dbReference type="ChEBI" id="CHEBI:15378"/>
        <dbReference type="ChEBI" id="CHEBI:29067"/>
        <dbReference type="ChEBI" id="CHEBI:43474"/>
        <dbReference type="ChEBI" id="CHEBI:59918"/>
        <dbReference type="EC" id="3.6.1.7"/>
    </reaction>
</comment>
<comment type="similarity">
    <text evidence="1 7">Belongs to the acylphosphatase family.</text>
</comment>
<dbReference type="Pfam" id="PF00708">
    <property type="entry name" value="Acylphosphatase"/>
    <property type="match status" value="1"/>
</dbReference>
<dbReference type="PROSITE" id="PS51160">
    <property type="entry name" value="ACYLPHOSPHATASE_3"/>
    <property type="match status" value="1"/>
</dbReference>
<feature type="active site" evidence="5">
    <location>
        <position position="32"/>
    </location>
</feature>
<evidence type="ECO:0000256" key="3">
    <source>
        <dbReference type="ARBA" id="ARBA00022801"/>
    </source>
</evidence>
<dbReference type="Gene3D" id="3.30.70.100">
    <property type="match status" value="1"/>
</dbReference>
<dbReference type="PANTHER" id="PTHR10029">
    <property type="entry name" value="ACYLPHOSPHATASE"/>
    <property type="match status" value="1"/>
</dbReference>
<dbReference type="Proteomes" id="UP000070133">
    <property type="component" value="Unassembled WGS sequence"/>
</dbReference>
<dbReference type="EC" id="3.6.1.7" evidence="2 5"/>
<reference evidence="9 10" key="1">
    <citation type="submission" date="2015-07" db="EMBL/GenBank/DDBJ databases">
        <title>Comparative genomics of the Sigatoka disease complex on banana suggests a link between parallel evolutionary changes in Pseudocercospora fijiensis and Pseudocercospora eumusae and increased virulence on the banana host.</title>
        <authorList>
            <person name="Chang T.-C."/>
            <person name="Salvucci A."/>
            <person name="Crous P.W."/>
            <person name="Stergiopoulos I."/>
        </authorList>
    </citation>
    <scope>NUCLEOTIDE SEQUENCE [LARGE SCALE GENOMIC DNA]</scope>
    <source>
        <strain evidence="9 10">CBS 114824</strain>
    </source>
</reference>
<dbReference type="AlphaFoldDB" id="A0A139HEF3"/>
<dbReference type="STRING" id="321146.A0A139HEF3"/>
<evidence type="ECO:0000256" key="4">
    <source>
        <dbReference type="ARBA" id="ARBA00047645"/>
    </source>
</evidence>
<dbReference type="EMBL" id="LFZN01000066">
    <property type="protein sequence ID" value="KXT00851.1"/>
    <property type="molecule type" value="Genomic_DNA"/>
</dbReference>
<dbReference type="InterPro" id="IPR036046">
    <property type="entry name" value="Acylphosphatase-like_dom_sf"/>
</dbReference>
<dbReference type="PANTHER" id="PTHR10029:SF3">
    <property type="entry name" value="ACYLPHOSPHATASE-RELATED"/>
    <property type="match status" value="1"/>
</dbReference>
<dbReference type="SUPFAM" id="SSF54975">
    <property type="entry name" value="Acylphosphatase/BLUF domain-like"/>
    <property type="match status" value="1"/>
</dbReference>
<dbReference type="PROSITE" id="PS00151">
    <property type="entry name" value="ACYLPHOSPHATASE_2"/>
    <property type="match status" value="1"/>
</dbReference>
<name>A0A139HEF3_9PEZI</name>
<feature type="domain" description="Acylphosphatase-like" evidence="8">
    <location>
        <begin position="17"/>
        <end position="102"/>
    </location>
</feature>
<organism evidence="9 10">
    <name type="scientific">Pseudocercospora eumusae</name>
    <dbReference type="NCBI Taxonomy" id="321146"/>
    <lineage>
        <taxon>Eukaryota</taxon>
        <taxon>Fungi</taxon>
        <taxon>Dikarya</taxon>
        <taxon>Ascomycota</taxon>
        <taxon>Pezizomycotina</taxon>
        <taxon>Dothideomycetes</taxon>
        <taxon>Dothideomycetidae</taxon>
        <taxon>Mycosphaerellales</taxon>
        <taxon>Mycosphaerellaceae</taxon>
        <taxon>Pseudocercospora</taxon>
    </lineage>
</organism>